<keyword evidence="8 10" id="KW-0694">RNA-binding</keyword>
<feature type="binding site" evidence="10">
    <location>
        <begin position="114"/>
        <end position="117"/>
    </location>
    <ligand>
        <name>GTP</name>
        <dbReference type="ChEBI" id="CHEBI:37565"/>
    </ligand>
</feature>
<organism evidence="13 14">
    <name type="scientific">Syntrophomonas zehnderi OL-4</name>
    <dbReference type="NCBI Taxonomy" id="690567"/>
    <lineage>
        <taxon>Bacteria</taxon>
        <taxon>Bacillati</taxon>
        <taxon>Bacillota</taxon>
        <taxon>Clostridia</taxon>
        <taxon>Eubacteriales</taxon>
        <taxon>Syntrophomonadaceae</taxon>
        <taxon>Syntrophomonas</taxon>
    </lineage>
</organism>
<dbReference type="GO" id="GO:0003924">
    <property type="term" value="F:GTPase activity"/>
    <property type="evidence" value="ECO:0007669"/>
    <property type="project" value="UniProtKB-UniRule"/>
</dbReference>
<dbReference type="OrthoDB" id="9809485at2"/>
<feature type="binding site" evidence="10">
    <location>
        <begin position="165"/>
        <end position="173"/>
    </location>
    <ligand>
        <name>GTP</name>
        <dbReference type="ChEBI" id="CHEBI:37565"/>
    </ligand>
</feature>
<dbReference type="Gene3D" id="1.10.40.50">
    <property type="entry name" value="Probable gtpase engc, domain 3"/>
    <property type="match status" value="1"/>
</dbReference>
<dbReference type="SUPFAM" id="SSF50249">
    <property type="entry name" value="Nucleic acid-binding proteins"/>
    <property type="match status" value="1"/>
</dbReference>
<dbReference type="PROSITE" id="PS50936">
    <property type="entry name" value="ENGC_GTPASE"/>
    <property type="match status" value="1"/>
</dbReference>
<evidence type="ECO:0000256" key="5">
    <source>
        <dbReference type="ARBA" id="ARBA00022741"/>
    </source>
</evidence>
<keyword evidence="6 10" id="KW-0378">Hydrolase</keyword>
<evidence type="ECO:0000256" key="4">
    <source>
        <dbReference type="ARBA" id="ARBA00022730"/>
    </source>
</evidence>
<evidence type="ECO:0000256" key="6">
    <source>
        <dbReference type="ARBA" id="ARBA00022801"/>
    </source>
</evidence>
<comment type="subunit">
    <text evidence="10">Monomer. Associates with 30S ribosomal subunit, binds 16S rRNA.</text>
</comment>
<dbReference type="InterPro" id="IPR012340">
    <property type="entry name" value="NA-bd_OB-fold"/>
</dbReference>
<dbReference type="GO" id="GO:0019843">
    <property type="term" value="F:rRNA binding"/>
    <property type="evidence" value="ECO:0007669"/>
    <property type="project" value="UniProtKB-KW"/>
</dbReference>
<evidence type="ECO:0000313" key="13">
    <source>
        <dbReference type="EMBL" id="CFX77529.1"/>
    </source>
</evidence>
<dbReference type="Proteomes" id="UP000045545">
    <property type="component" value="Unassembled WGS sequence"/>
</dbReference>
<keyword evidence="14" id="KW-1185">Reference proteome</keyword>
<dbReference type="AlphaFoldDB" id="A0A0E4C8Y7"/>
<dbReference type="EMBL" id="CGIH01000029">
    <property type="protein sequence ID" value="CFX77529.1"/>
    <property type="molecule type" value="Genomic_DNA"/>
</dbReference>
<feature type="binding site" evidence="10">
    <location>
        <position position="252"/>
    </location>
    <ligand>
        <name>Zn(2+)</name>
        <dbReference type="ChEBI" id="CHEBI:29105"/>
    </ligand>
</feature>
<comment type="similarity">
    <text evidence="10">Belongs to the TRAFAC class YlqF/YawG GTPase family. RsgA subfamily.</text>
</comment>
<dbReference type="Gene3D" id="2.40.50.140">
    <property type="entry name" value="Nucleic acid-binding proteins"/>
    <property type="match status" value="1"/>
</dbReference>
<keyword evidence="3 10" id="KW-0479">Metal-binding</keyword>
<name>A0A0E4C8Y7_9FIRM</name>
<comment type="subcellular location">
    <subcellularLocation>
        <location evidence="10">Cytoplasm</location>
    </subcellularLocation>
</comment>
<dbReference type="SUPFAM" id="SSF52540">
    <property type="entry name" value="P-loop containing nucleoside triphosphate hydrolases"/>
    <property type="match status" value="1"/>
</dbReference>
<feature type="binding site" evidence="10">
    <location>
        <position position="260"/>
    </location>
    <ligand>
        <name>Zn(2+)</name>
        <dbReference type="ChEBI" id="CHEBI:29105"/>
    </ligand>
</feature>
<keyword evidence="4 10" id="KW-0699">rRNA-binding</keyword>
<protein>
    <recommendedName>
        <fullName evidence="10">Small ribosomal subunit biogenesis GTPase RsgA</fullName>
        <ecNumber evidence="10">3.6.1.-</ecNumber>
    </recommendedName>
</protein>
<evidence type="ECO:0000256" key="8">
    <source>
        <dbReference type="ARBA" id="ARBA00022884"/>
    </source>
</evidence>
<dbReference type="GO" id="GO:0042274">
    <property type="term" value="P:ribosomal small subunit biogenesis"/>
    <property type="evidence" value="ECO:0007669"/>
    <property type="project" value="UniProtKB-UniRule"/>
</dbReference>
<dbReference type="EC" id="3.6.1.-" evidence="10"/>
<keyword evidence="7 10" id="KW-0862">Zinc</keyword>
<dbReference type="InterPro" id="IPR027417">
    <property type="entry name" value="P-loop_NTPase"/>
</dbReference>
<feature type="domain" description="CP-type G" evidence="12">
    <location>
        <begin position="65"/>
        <end position="223"/>
    </location>
</feature>
<evidence type="ECO:0000259" key="12">
    <source>
        <dbReference type="PROSITE" id="PS51721"/>
    </source>
</evidence>
<dbReference type="GO" id="GO:0005525">
    <property type="term" value="F:GTP binding"/>
    <property type="evidence" value="ECO:0007669"/>
    <property type="project" value="UniProtKB-UniRule"/>
</dbReference>
<dbReference type="STRING" id="690567.1848"/>
<keyword evidence="1 10" id="KW-0963">Cytoplasm</keyword>
<evidence type="ECO:0000313" key="14">
    <source>
        <dbReference type="Proteomes" id="UP000045545"/>
    </source>
</evidence>
<dbReference type="GO" id="GO:0046872">
    <property type="term" value="F:metal ion binding"/>
    <property type="evidence" value="ECO:0007669"/>
    <property type="project" value="UniProtKB-KW"/>
</dbReference>
<evidence type="ECO:0000256" key="2">
    <source>
        <dbReference type="ARBA" id="ARBA00022517"/>
    </source>
</evidence>
<reference evidence="13 14" key="1">
    <citation type="submission" date="2015-03" db="EMBL/GenBank/DDBJ databases">
        <authorList>
            <person name="Murphy D."/>
        </authorList>
    </citation>
    <scope>NUCLEOTIDE SEQUENCE [LARGE SCALE GENOMIC DNA]</scope>
    <source>
        <strain evidence="13 14">OL-4</strain>
    </source>
</reference>
<evidence type="ECO:0000259" key="11">
    <source>
        <dbReference type="PROSITE" id="PS50936"/>
    </source>
</evidence>
<evidence type="ECO:0000256" key="7">
    <source>
        <dbReference type="ARBA" id="ARBA00022833"/>
    </source>
</evidence>
<dbReference type="Pfam" id="PF16745">
    <property type="entry name" value="RsgA_N"/>
    <property type="match status" value="1"/>
</dbReference>
<dbReference type="PANTHER" id="PTHR32120">
    <property type="entry name" value="SMALL RIBOSOMAL SUBUNIT BIOGENESIS GTPASE RSGA"/>
    <property type="match status" value="1"/>
</dbReference>
<dbReference type="InterPro" id="IPR030378">
    <property type="entry name" value="G_CP_dom"/>
</dbReference>
<dbReference type="PANTHER" id="PTHR32120:SF11">
    <property type="entry name" value="SMALL RIBOSOMAL SUBUNIT BIOGENESIS GTPASE RSGA 1, MITOCHONDRIAL-RELATED"/>
    <property type="match status" value="1"/>
</dbReference>
<sequence>MVAAQVEGRVLKNYSGFYYVQDSNLNIHECRVRGKLKENIITGDRVIISLLEEGKGILEKILPRNNQLYRPKVANVSLVLIIMAHDRPRPSLSLLDRLLLLAEHSHLSTCIVLNKCDLSGNKEIDDIMDYYPRAGYSVLKVSARDGIGLDILRDKIQGEVAVMAGSSGAGKSSLFNQLIGRNLMPTQEVSDKIRRGKHTTRHVELHPLTNGACLVDTPGFSVLDIPRMRREELTHYFPDFIFHTQDCRFADCIHYKENDCGVKKAVGEKKILAQRYNNYIAMLEEVIENERCY</sequence>
<dbReference type="CDD" id="cd04466">
    <property type="entry name" value="S1_YloQ_GTPase"/>
    <property type="match status" value="1"/>
</dbReference>
<accession>A0A0E4C8Y7</accession>
<dbReference type="InterPro" id="IPR004881">
    <property type="entry name" value="Ribosome_biogen_GTPase_RsgA"/>
</dbReference>
<dbReference type="PROSITE" id="PS51721">
    <property type="entry name" value="G_CP"/>
    <property type="match status" value="1"/>
</dbReference>
<keyword evidence="2 10" id="KW-0690">Ribosome biogenesis</keyword>
<evidence type="ECO:0000256" key="3">
    <source>
        <dbReference type="ARBA" id="ARBA00022723"/>
    </source>
</evidence>
<dbReference type="Pfam" id="PF03193">
    <property type="entry name" value="RsgA_GTPase"/>
    <property type="match status" value="1"/>
</dbReference>
<dbReference type="NCBIfam" id="TIGR00157">
    <property type="entry name" value="ribosome small subunit-dependent GTPase A"/>
    <property type="match status" value="1"/>
</dbReference>
<feature type="domain" description="EngC GTPase" evidence="11">
    <location>
        <begin position="74"/>
        <end position="221"/>
    </location>
</feature>
<gene>
    <name evidence="10" type="primary">rsgA</name>
    <name evidence="13" type="ORF">1848</name>
</gene>
<evidence type="ECO:0000256" key="1">
    <source>
        <dbReference type="ARBA" id="ARBA00022490"/>
    </source>
</evidence>
<evidence type="ECO:0000256" key="10">
    <source>
        <dbReference type="HAMAP-Rule" id="MF_01820"/>
    </source>
</evidence>
<dbReference type="HAMAP" id="MF_01820">
    <property type="entry name" value="GTPase_RsgA"/>
    <property type="match status" value="1"/>
</dbReference>
<dbReference type="CDD" id="cd01854">
    <property type="entry name" value="YjeQ_EngC"/>
    <property type="match status" value="1"/>
</dbReference>
<dbReference type="GO" id="GO:0005737">
    <property type="term" value="C:cytoplasm"/>
    <property type="evidence" value="ECO:0007669"/>
    <property type="project" value="UniProtKB-SubCell"/>
</dbReference>
<comment type="cofactor">
    <cofactor evidence="10">
        <name>Zn(2+)</name>
        <dbReference type="ChEBI" id="CHEBI:29105"/>
    </cofactor>
    <text evidence="10">Binds 1 zinc ion per subunit.</text>
</comment>
<proteinExistence type="inferred from homology"/>
<dbReference type="InterPro" id="IPR031944">
    <property type="entry name" value="RsgA_N"/>
</dbReference>
<evidence type="ECO:0000256" key="9">
    <source>
        <dbReference type="ARBA" id="ARBA00023134"/>
    </source>
</evidence>
<dbReference type="Gene3D" id="3.40.50.300">
    <property type="entry name" value="P-loop containing nucleotide triphosphate hydrolases"/>
    <property type="match status" value="1"/>
</dbReference>
<feature type="binding site" evidence="10">
    <location>
        <position position="254"/>
    </location>
    <ligand>
        <name>Zn(2+)</name>
        <dbReference type="ChEBI" id="CHEBI:29105"/>
    </ligand>
</feature>
<feature type="binding site" evidence="10">
    <location>
        <position position="247"/>
    </location>
    <ligand>
        <name>Zn(2+)</name>
        <dbReference type="ChEBI" id="CHEBI:29105"/>
    </ligand>
</feature>
<comment type="function">
    <text evidence="10">One of several proteins that assist in the late maturation steps of the functional core of the 30S ribosomal subunit. Helps release RbfA from mature subunits. May play a role in the assembly of ribosomal proteins into the subunit. Circularly permuted GTPase that catalyzes slow GTP hydrolysis, GTPase activity is stimulated by the 30S ribosomal subunit.</text>
</comment>
<keyword evidence="9 10" id="KW-0342">GTP-binding</keyword>
<keyword evidence="5 10" id="KW-0547">Nucleotide-binding</keyword>
<dbReference type="InterPro" id="IPR010914">
    <property type="entry name" value="RsgA_GTPase_dom"/>
</dbReference>